<dbReference type="Proteomes" id="UP001054837">
    <property type="component" value="Unassembled WGS sequence"/>
</dbReference>
<protein>
    <recommendedName>
        <fullName evidence="3">CRAL-TRIO domain-containing protein</fullName>
    </recommendedName>
</protein>
<evidence type="ECO:0000313" key="1">
    <source>
        <dbReference type="EMBL" id="GIY21471.1"/>
    </source>
</evidence>
<dbReference type="Gene3D" id="3.40.525.10">
    <property type="entry name" value="CRAL-TRIO lipid binding domain"/>
    <property type="match status" value="1"/>
</dbReference>
<name>A0AAV4RL22_9ARAC</name>
<gene>
    <name evidence="1" type="ORF">CDAR_184571</name>
</gene>
<dbReference type="EMBL" id="BPLQ01006302">
    <property type="protein sequence ID" value="GIY21471.1"/>
    <property type="molecule type" value="Genomic_DNA"/>
</dbReference>
<reference evidence="1 2" key="1">
    <citation type="submission" date="2021-06" db="EMBL/GenBank/DDBJ databases">
        <title>Caerostris darwini draft genome.</title>
        <authorList>
            <person name="Kono N."/>
            <person name="Arakawa K."/>
        </authorList>
    </citation>
    <scope>NUCLEOTIDE SEQUENCE [LARGE SCALE GENOMIC DNA]</scope>
</reference>
<organism evidence="1 2">
    <name type="scientific">Caerostris darwini</name>
    <dbReference type="NCBI Taxonomy" id="1538125"/>
    <lineage>
        <taxon>Eukaryota</taxon>
        <taxon>Metazoa</taxon>
        <taxon>Ecdysozoa</taxon>
        <taxon>Arthropoda</taxon>
        <taxon>Chelicerata</taxon>
        <taxon>Arachnida</taxon>
        <taxon>Araneae</taxon>
        <taxon>Araneomorphae</taxon>
        <taxon>Entelegynae</taxon>
        <taxon>Araneoidea</taxon>
        <taxon>Araneidae</taxon>
        <taxon>Caerostris</taxon>
    </lineage>
</organism>
<proteinExistence type="predicted"/>
<dbReference type="SUPFAM" id="SSF52087">
    <property type="entry name" value="CRAL/TRIO domain"/>
    <property type="match status" value="1"/>
</dbReference>
<dbReference type="AlphaFoldDB" id="A0AAV4RL22"/>
<dbReference type="InterPro" id="IPR036865">
    <property type="entry name" value="CRAL-TRIO_dom_sf"/>
</dbReference>
<sequence length="120" mass="13798">MLIVRDNALPHDLLIESSLLDREDISFARIGNKFHVCYAEVNPFVNMECEKNSDVREVKISNKMIFHKTPETLLNYFPKAVLPKQYGGDLESYDMAEWLKKAMAPEKLATLGGRPRQKND</sequence>
<evidence type="ECO:0008006" key="3">
    <source>
        <dbReference type="Google" id="ProtNLM"/>
    </source>
</evidence>
<comment type="caution">
    <text evidence="1">The sequence shown here is derived from an EMBL/GenBank/DDBJ whole genome shotgun (WGS) entry which is preliminary data.</text>
</comment>
<keyword evidence="2" id="KW-1185">Reference proteome</keyword>
<evidence type="ECO:0000313" key="2">
    <source>
        <dbReference type="Proteomes" id="UP001054837"/>
    </source>
</evidence>
<accession>A0AAV4RL22</accession>